<name>A0ABR2GDT5_9ROSI</name>
<proteinExistence type="predicted"/>
<keyword evidence="2" id="KW-1185">Reference proteome</keyword>
<comment type="caution">
    <text evidence="1">The sequence shown here is derived from an EMBL/GenBank/DDBJ whole genome shotgun (WGS) entry which is preliminary data.</text>
</comment>
<reference evidence="1 2" key="1">
    <citation type="journal article" date="2024" name="G3 (Bethesda)">
        <title>Genome assembly of Hibiscus sabdariffa L. provides insights into metabolisms of medicinal natural products.</title>
        <authorList>
            <person name="Kim T."/>
        </authorList>
    </citation>
    <scope>NUCLEOTIDE SEQUENCE [LARGE SCALE GENOMIC DNA]</scope>
    <source>
        <strain evidence="1">TK-2024</strain>
        <tissue evidence="1">Old leaves</tissue>
    </source>
</reference>
<evidence type="ECO:0000313" key="1">
    <source>
        <dbReference type="EMBL" id="KAK8600935.1"/>
    </source>
</evidence>
<dbReference type="EMBL" id="JBBPBM010000001">
    <property type="protein sequence ID" value="KAK8600935.1"/>
    <property type="molecule type" value="Genomic_DNA"/>
</dbReference>
<gene>
    <name evidence="1" type="ORF">V6N12_050780</name>
</gene>
<organism evidence="1 2">
    <name type="scientific">Hibiscus sabdariffa</name>
    <name type="common">roselle</name>
    <dbReference type="NCBI Taxonomy" id="183260"/>
    <lineage>
        <taxon>Eukaryota</taxon>
        <taxon>Viridiplantae</taxon>
        <taxon>Streptophyta</taxon>
        <taxon>Embryophyta</taxon>
        <taxon>Tracheophyta</taxon>
        <taxon>Spermatophyta</taxon>
        <taxon>Magnoliopsida</taxon>
        <taxon>eudicotyledons</taxon>
        <taxon>Gunneridae</taxon>
        <taxon>Pentapetalae</taxon>
        <taxon>rosids</taxon>
        <taxon>malvids</taxon>
        <taxon>Malvales</taxon>
        <taxon>Malvaceae</taxon>
        <taxon>Malvoideae</taxon>
        <taxon>Hibiscus</taxon>
    </lineage>
</organism>
<dbReference type="Proteomes" id="UP001472677">
    <property type="component" value="Unassembled WGS sequence"/>
</dbReference>
<sequence length="138" mass="14894">MVQAAGSRFVVLERSDPAEDVIKGPREMLVGSKNRNEIRNRLSSGGRKCGYKDRTTVGKDKVVGSSHGKHTMVADKVAYMASYPNRRSRKDGGEKVVVDRATTILIYDSVGVKVVEHVAAKGSWVMGPCGSLTSGTQI</sequence>
<protein>
    <submittedName>
        <fullName evidence="1">Uncharacterized protein</fullName>
    </submittedName>
</protein>
<evidence type="ECO:0000313" key="2">
    <source>
        <dbReference type="Proteomes" id="UP001472677"/>
    </source>
</evidence>
<accession>A0ABR2GDT5</accession>